<evidence type="ECO:0000313" key="6">
    <source>
        <dbReference type="EMBL" id="CAF3674964.1"/>
    </source>
</evidence>
<dbReference type="InterPro" id="IPR036055">
    <property type="entry name" value="LDL_receptor-like_sf"/>
</dbReference>
<keyword evidence="2" id="KW-0245">EGF-like domain</keyword>
<feature type="disulfide bond" evidence="3">
    <location>
        <begin position="106"/>
        <end position="118"/>
    </location>
</feature>
<dbReference type="GO" id="GO:0005886">
    <property type="term" value="C:plasma membrane"/>
    <property type="evidence" value="ECO:0007669"/>
    <property type="project" value="TreeGrafter"/>
</dbReference>
<dbReference type="EMBL" id="CAJOAY010000481">
    <property type="protein sequence ID" value="CAF3674964.1"/>
    <property type="molecule type" value="Genomic_DNA"/>
</dbReference>
<feature type="disulfide bond" evidence="2">
    <location>
        <begin position="714"/>
        <end position="723"/>
    </location>
</feature>
<evidence type="ECO:0000313" key="5">
    <source>
        <dbReference type="EMBL" id="CAF1143098.1"/>
    </source>
</evidence>
<evidence type="ECO:0000256" key="1">
    <source>
        <dbReference type="ARBA" id="ARBA00023157"/>
    </source>
</evidence>
<dbReference type="InterPro" id="IPR051221">
    <property type="entry name" value="LDLR-related"/>
</dbReference>
<reference evidence="5" key="1">
    <citation type="submission" date="2021-02" db="EMBL/GenBank/DDBJ databases">
        <authorList>
            <person name="Nowell W R."/>
        </authorList>
    </citation>
    <scope>NUCLEOTIDE SEQUENCE</scope>
</reference>
<feature type="domain" description="EGF-like" evidence="4">
    <location>
        <begin position="767"/>
        <end position="809"/>
    </location>
</feature>
<dbReference type="CDD" id="cd00112">
    <property type="entry name" value="LDLa"/>
    <property type="match status" value="1"/>
</dbReference>
<feature type="disulfide bond" evidence="2">
    <location>
        <begin position="690"/>
        <end position="700"/>
    </location>
</feature>
<evidence type="ECO:0000259" key="4">
    <source>
        <dbReference type="PROSITE" id="PS50026"/>
    </source>
</evidence>
<dbReference type="SUPFAM" id="SSF57424">
    <property type="entry name" value="LDL receptor-like module"/>
    <property type="match status" value="2"/>
</dbReference>
<dbReference type="AlphaFoldDB" id="A0A814S601"/>
<dbReference type="EMBL" id="CAJNON010000252">
    <property type="protein sequence ID" value="CAF1143098.1"/>
    <property type="molecule type" value="Genomic_DNA"/>
</dbReference>
<comment type="caution">
    <text evidence="5">The sequence shown here is derived from an EMBL/GenBank/DDBJ whole genome shotgun (WGS) entry which is preliminary data.</text>
</comment>
<dbReference type="GO" id="GO:0005041">
    <property type="term" value="F:low-density lipoprotein particle receptor activity"/>
    <property type="evidence" value="ECO:0007669"/>
    <property type="project" value="TreeGrafter"/>
</dbReference>
<accession>A0A814S601</accession>
<dbReference type="Proteomes" id="UP000663891">
    <property type="component" value="Unassembled WGS sequence"/>
</dbReference>
<evidence type="ECO:0000256" key="2">
    <source>
        <dbReference type="PROSITE-ProRule" id="PRU00076"/>
    </source>
</evidence>
<feature type="domain" description="EGF-like" evidence="4">
    <location>
        <begin position="686"/>
        <end position="724"/>
    </location>
</feature>
<dbReference type="InterPro" id="IPR002172">
    <property type="entry name" value="LDrepeatLR_classA_rpt"/>
</dbReference>
<evidence type="ECO:0000313" key="7">
    <source>
        <dbReference type="Proteomes" id="UP000663891"/>
    </source>
</evidence>
<dbReference type="PANTHER" id="PTHR22722:SF5">
    <property type="entry name" value="LOW-DENSITY LIPOPROTEIN RECEPTOR-RELATED PROTEIN 1B"/>
    <property type="match status" value="1"/>
</dbReference>
<gene>
    <name evidence="6" type="ORF">OKA104_LOCUS10709</name>
    <name evidence="5" type="ORF">VCS650_LOCUS22382</name>
</gene>
<dbReference type="InterPro" id="IPR000742">
    <property type="entry name" value="EGF"/>
</dbReference>
<dbReference type="PRINTS" id="PR00261">
    <property type="entry name" value="LDLRECEPTOR"/>
</dbReference>
<comment type="caution">
    <text evidence="2">Lacks conserved residue(s) required for the propagation of feature annotation.</text>
</comment>
<name>A0A814S601_9BILA</name>
<dbReference type="SMART" id="SM00192">
    <property type="entry name" value="LDLa"/>
    <property type="match status" value="6"/>
</dbReference>
<dbReference type="PROSITE" id="PS00022">
    <property type="entry name" value="EGF_1"/>
    <property type="match status" value="4"/>
</dbReference>
<dbReference type="OrthoDB" id="5848498at2759"/>
<proteinExistence type="predicted"/>
<evidence type="ECO:0000256" key="3">
    <source>
        <dbReference type="PROSITE-ProRule" id="PRU00124"/>
    </source>
</evidence>
<sequence>MFLENSTSQTSSSEIYNCSVLRFGSRCQYSFDIKDSFTNIVIDTFELRQDDLPPEVVFNTCYTHLNCVRNFPTSCLDWREICDGKKDCLNGVDEPRNCFELEINECSDNEYRCHNGMCIANGFFSDDTEYPDCLDTTDEPNPLKCPSLFFFPAQYYPAVLGHISFVYNSSNGMPVYVCYDSDLCPYWQVTTNFQGSTCRRYDEFLEYQKNTEWSLLTKYIRRYFQVCLRPPSIVYHNLSTTVLNSLFHCKTSVKYISHHRRLDSIMDCVDGRDEISRGSCDLPIKYLSRYQCEGYNICISPLLLLDMVHNCPNGDDEMQSEERKSISFISFTIMCDGYTEISPDAMNNTDETDCQYWPCANQYTRCDEVWNCIDGADELGCNRYSNKNTSCGAREHLCRSATTREHICLPIEGVNNGTIECQGAFDERAHCRQLYPRYSDQRYRCFNETQCVSFMNACECTYEKTNCVQVWGCTLGTHDVVCEITDSTKPKRVYFSLLNTTGYLKDAVITRSIPSINAVSPYMQNIFPSNSIRKINIWRDYYCNRGIYVEVGPRDYSQCFCPPSYYGDRCQYQSQRISLTLQFNGYHAQERGNVFAVVTFLVGDSDERIYAYEQITYMRIFHCMTKFNVYLLYGDRPKNESQNYSVHIHVYNKENLKYRASWLFPIQFTFMPVNRLAIQLFLPFQSTYTCSLDCGSHGQCAIYENKQDQMFCRCNSEWSGSRCSEKNDACDCAIDSICFGSLTTKNESHSAICLCPSGKFGPRCRLKSPACGKTECMHDGLCIPDDERMYTGTQSHCFCSANYYGDHCQKLKSRIQITFANNLDVGEFILIHLITIHKDKDPTRITTVRKLPIDQVGLTLHVATSFHIVYLEFSQHDYYLVFLQKEYTSSANITIQTVPSSRCRHITEILTTTGHSLSIDGIIGYQIRSGVKIGQQKLIVQVSTGVTIWPYLCGEIKVSNLGLKLYPY</sequence>
<dbReference type="Proteomes" id="UP000663881">
    <property type="component" value="Unassembled WGS sequence"/>
</dbReference>
<organism evidence="5 7">
    <name type="scientific">Adineta steineri</name>
    <dbReference type="NCBI Taxonomy" id="433720"/>
    <lineage>
        <taxon>Eukaryota</taxon>
        <taxon>Metazoa</taxon>
        <taxon>Spiralia</taxon>
        <taxon>Gnathifera</taxon>
        <taxon>Rotifera</taxon>
        <taxon>Eurotatoria</taxon>
        <taxon>Bdelloidea</taxon>
        <taxon>Adinetida</taxon>
        <taxon>Adinetidae</taxon>
        <taxon>Adineta</taxon>
    </lineage>
</organism>
<keyword evidence="1 2" id="KW-1015">Disulfide bond</keyword>
<dbReference type="SMART" id="SM00181">
    <property type="entry name" value="EGF"/>
    <property type="match status" value="3"/>
</dbReference>
<feature type="disulfide bond" evidence="2">
    <location>
        <begin position="799"/>
        <end position="808"/>
    </location>
</feature>
<dbReference type="GO" id="GO:0043235">
    <property type="term" value="C:receptor complex"/>
    <property type="evidence" value="ECO:0007669"/>
    <property type="project" value="TreeGrafter"/>
</dbReference>
<dbReference type="PANTHER" id="PTHR22722">
    <property type="entry name" value="LOW-DENSITY LIPOPROTEIN RECEPTOR-RELATED PROTEIN 2-RELATED"/>
    <property type="match status" value="1"/>
</dbReference>
<protein>
    <recommendedName>
        <fullName evidence="4">EGF-like domain-containing protein</fullName>
    </recommendedName>
</protein>
<dbReference type="PROSITE" id="PS50068">
    <property type="entry name" value="LDLRA_2"/>
    <property type="match status" value="2"/>
</dbReference>
<dbReference type="PROSITE" id="PS50026">
    <property type="entry name" value="EGF_3"/>
    <property type="match status" value="2"/>
</dbReference>
<dbReference type="Gene3D" id="2.10.25.10">
    <property type="entry name" value="Laminin"/>
    <property type="match status" value="1"/>
</dbReference>